<dbReference type="GO" id="GO:0036444">
    <property type="term" value="P:calcium import into the mitochondrion"/>
    <property type="evidence" value="ECO:0007669"/>
    <property type="project" value="UniProtKB-ARBA"/>
</dbReference>
<evidence type="ECO:0000256" key="13">
    <source>
        <dbReference type="ARBA" id="ARBA00038333"/>
    </source>
</evidence>
<gene>
    <name evidence="17" type="ORF">ANANG_G00303340</name>
</gene>
<dbReference type="InterPro" id="IPR002048">
    <property type="entry name" value="EF_hand_dom"/>
</dbReference>
<evidence type="ECO:0000256" key="9">
    <source>
        <dbReference type="ARBA" id="ARBA00022946"/>
    </source>
</evidence>
<accession>A0A9D3LLZ4</accession>
<feature type="region of interest" description="Disordered" evidence="15">
    <location>
        <begin position="78"/>
        <end position="138"/>
    </location>
</feature>
<feature type="domain" description="EF-hand" evidence="16">
    <location>
        <begin position="413"/>
        <end position="448"/>
    </location>
</feature>
<dbReference type="GO" id="GO:0051560">
    <property type="term" value="P:mitochondrial calcium ion homeostasis"/>
    <property type="evidence" value="ECO:0007669"/>
    <property type="project" value="TreeGrafter"/>
</dbReference>
<evidence type="ECO:0000313" key="17">
    <source>
        <dbReference type="EMBL" id="KAG5831400.1"/>
    </source>
</evidence>
<evidence type="ECO:0000256" key="7">
    <source>
        <dbReference type="ARBA" id="ARBA00022792"/>
    </source>
</evidence>
<dbReference type="Pfam" id="PF13202">
    <property type="entry name" value="EF-hand_5"/>
    <property type="match status" value="1"/>
</dbReference>
<keyword evidence="5" id="KW-0479">Metal-binding</keyword>
<evidence type="ECO:0000256" key="2">
    <source>
        <dbReference type="ARBA" id="ARBA00004569"/>
    </source>
</evidence>
<sequence length="482" mass="54076">MGTDMQLLKWGIKTAVVAQGTRNVPLAAVVSCRAGVGAVVTAIPRWFCAGCQSAEADARRPGGRDRASASAGLLWTRANAESGSSVRHEERADPEEPGPAKEAESEEEEVSEGAVEASSGGEDQEAGSDEKKKKPRSGFRDRKVMEYENRIRAYSTPDKIFRYFATLKIISEHGDAEVYMTPQDFVRSITPNEKQPENLGLDQFQVKRFDGKKIAQEREKFADEGSIFYRLGECGLISFSDYIFLTTVLSTPQRNFEIAFKMFDLNGDGEVDMEEFEQVQSIIRSQTSMGMRHRDRSTTGNTLRTGGCSSALTTYFFGADLRGKLTIKSFLEFQRKLQHDVLKLEFERNDPKGLKKMFKDGQGITFEEVENFFTFLKNVNDVDTALSFYHMAGASIDKATMKQVARTVAKVELSDHVCDVVFALFDCDGNGELSNKEFIAIMKQRLMRGLEKPKDMGFTRLVRAMWKCAQDTAWDFALPKQH</sequence>
<dbReference type="PROSITE" id="PS50222">
    <property type="entry name" value="EF_HAND_2"/>
    <property type="match status" value="2"/>
</dbReference>
<evidence type="ECO:0000313" key="18">
    <source>
        <dbReference type="Proteomes" id="UP001044222"/>
    </source>
</evidence>
<evidence type="ECO:0000256" key="3">
    <source>
        <dbReference type="ARBA" id="ARBA00022448"/>
    </source>
</evidence>
<protein>
    <recommendedName>
        <fullName evidence="14">Calcium uptake protein 1, mitochondrial</fullName>
    </recommendedName>
</protein>
<dbReference type="EMBL" id="JAFIRN010000018">
    <property type="protein sequence ID" value="KAG5831400.1"/>
    <property type="molecule type" value="Genomic_DNA"/>
</dbReference>
<dbReference type="InterPro" id="IPR018247">
    <property type="entry name" value="EF_Hand_1_Ca_BS"/>
</dbReference>
<dbReference type="PANTHER" id="PTHR12294">
    <property type="entry name" value="EF HAND DOMAIN FAMILY A1,A2-RELATED"/>
    <property type="match status" value="1"/>
</dbReference>
<keyword evidence="10" id="KW-0406">Ion transport</keyword>
<keyword evidence="18" id="KW-1185">Reference proteome</keyword>
<feature type="compositionally biased region" description="Basic and acidic residues" evidence="15">
    <location>
        <begin position="128"/>
        <end position="138"/>
    </location>
</feature>
<dbReference type="Gene3D" id="1.10.238.10">
    <property type="entry name" value="EF-hand"/>
    <property type="match status" value="2"/>
</dbReference>
<dbReference type="GO" id="GO:0005509">
    <property type="term" value="F:calcium ion binding"/>
    <property type="evidence" value="ECO:0007669"/>
    <property type="project" value="InterPro"/>
</dbReference>
<dbReference type="GO" id="GO:0005758">
    <property type="term" value="C:mitochondrial intermembrane space"/>
    <property type="evidence" value="ECO:0007669"/>
    <property type="project" value="UniProtKB-SubCell"/>
</dbReference>
<keyword evidence="9" id="KW-0809">Transit peptide</keyword>
<evidence type="ECO:0000256" key="5">
    <source>
        <dbReference type="ARBA" id="ARBA00022723"/>
    </source>
</evidence>
<keyword evidence="6" id="KW-0677">Repeat</keyword>
<keyword evidence="8" id="KW-0106">Calcium</keyword>
<evidence type="ECO:0000256" key="6">
    <source>
        <dbReference type="ARBA" id="ARBA00022737"/>
    </source>
</evidence>
<dbReference type="InterPro" id="IPR039800">
    <property type="entry name" value="MICU1/2/3"/>
</dbReference>
<evidence type="ECO:0000256" key="10">
    <source>
        <dbReference type="ARBA" id="ARBA00023065"/>
    </source>
</evidence>
<evidence type="ECO:0000256" key="4">
    <source>
        <dbReference type="ARBA" id="ARBA00022568"/>
    </source>
</evidence>
<evidence type="ECO:0000256" key="1">
    <source>
        <dbReference type="ARBA" id="ARBA00004273"/>
    </source>
</evidence>
<feature type="compositionally biased region" description="Low complexity" evidence="15">
    <location>
        <begin position="112"/>
        <end position="121"/>
    </location>
</feature>
<keyword evidence="7" id="KW-0999">Mitochondrion inner membrane</keyword>
<dbReference type="FunFam" id="1.10.238.10:FF:000159">
    <property type="entry name" value="Calcium uptake protein 1, mitochondrial"/>
    <property type="match status" value="1"/>
</dbReference>
<keyword evidence="3" id="KW-0813">Transport</keyword>
<organism evidence="17 18">
    <name type="scientific">Anguilla anguilla</name>
    <name type="common">European freshwater eel</name>
    <name type="synonym">Muraena anguilla</name>
    <dbReference type="NCBI Taxonomy" id="7936"/>
    <lineage>
        <taxon>Eukaryota</taxon>
        <taxon>Metazoa</taxon>
        <taxon>Chordata</taxon>
        <taxon>Craniata</taxon>
        <taxon>Vertebrata</taxon>
        <taxon>Euteleostomi</taxon>
        <taxon>Actinopterygii</taxon>
        <taxon>Neopterygii</taxon>
        <taxon>Teleostei</taxon>
        <taxon>Anguilliformes</taxon>
        <taxon>Anguillidae</taxon>
        <taxon>Anguilla</taxon>
    </lineage>
</organism>
<reference evidence="17" key="1">
    <citation type="submission" date="2021-01" db="EMBL/GenBank/DDBJ databases">
        <title>A chromosome-scale assembly of European eel, Anguilla anguilla.</title>
        <authorList>
            <person name="Henkel C."/>
            <person name="Jong-Raadsen S.A."/>
            <person name="Dufour S."/>
            <person name="Weltzien F.-A."/>
            <person name="Palstra A.P."/>
            <person name="Pelster B."/>
            <person name="Spaink H.P."/>
            <person name="Van Den Thillart G.E."/>
            <person name="Jansen H."/>
            <person name="Zahm M."/>
            <person name="Klopp C."/>
            <person name="Cedric C."/>
            <person name="Louis A."/>
            <person name="Berthelot C."/>
            <person name="Parey E."/>
            <person name="Roest Crollius H."/>
            <person name="Montfort J."/>
            <person name="Robinson-Rechavi M."/>
            <person name="Bucao C."/>
            <person name="Bouchez O."/>
            <person name="Gislard M."/>
            <person name="Lluch J."/>
            <person name="Milhes M."/>
            <person name="Lampietro C."/>
            <person name="Lopez Roques C."/>
            <person name="Donnadieu C."/>
            <person name="Braasch I."/>
            <person name="Desvignes T."/>
            <person name="Postlethwait J."/>
            <person name="Bobe J."/>
            <person name="Guiguen Y."/>
            <person name="Dirks R."/>
        </authorList>
    </citation>
    <scope>NUCLEOTIDE SEQUENCE</scope>
    <source>
        <strain evidence="17">Tag_6206</strain>
        <tissue evidence="17">Liver</tissue>
    </source>
</reference>
<evidence type="ECO:0000256" key="15">
    <source>
        <dbReference type="SAM" id="MobiDB-lite"/>
    </source>
</evidence>
<evidence type="ECO:0000256" key="14">
    <source>
        <dbReference type="ARBA" id="ARBA00040181"/>
    </source>
</evidence>
<evidence type="ECO:0000256" key="8">
    <source>
        <dbReference type="ARBA" id="ARBA00022837"/>
    </source>
</evidence>
<keyword evidence="11" id="KW-0496">Mitochondrion</keyword>
<comment type="subcellular location">
    <subcellularLocation>
        <location evidence="1">Mitochondrion inner membrane</location>
    </subcellularLocation>
    <subcellularLocation>
        <location evidence="2">Mitochondrion intermembrane space</location>
    </subcellularLocation>
</comment>
<name>A0A9D3LLZ4_ANGAN</name>
<dbReference type="SMART" id="SM00054">
    <property type="entry name" value="EFh"/>
    <property type="match status" value="2"/>
</dbReference>
<comment type="similarity">
    <text evidence="13">Belongs to the MICU1 family. MICU1 subfamily.</text>
</comment>
<evidence type="ECO:0000259" key="16">
    <source>
        <dbReference type="PROSITE" id="PS50222"/>
    </source>
</evidence>
<dbReference type="Pfam" id="PF13833">
    <property type="entry name" value="EF-hand_8"/>
    <property type="match status" value="1"/>
</dbReference>
<dbReference type="CDD" id="cd16173">
    <property type="entry name" value="EFh_MICU1"/>
    <property type="match status" value="1"/>
</dbReference>
<dbReference type="Proteomes" id="UP001044222">
    <property type="component" value="Chromosome 18"/>
</dbReference>
<dbReference type="AlphaFoldDB" id="A0A9D3LLZ4"/>
<dbReference type="PANTHER" id="PTHR12294:SF1">
    <property type="entry name" value="CALCIUM UPTAKE PROTEIN 1, MITOCHONDRIAL"/>
    <property type="match status" value="1"/>
</dbReference>
<dbReference type="InterPro" id="IPR011992">
    <property type="entry name" value="EF-hand-dom_pair"/>
</dbReference>
<evidence type="ECO:0000256" key="11">
    <source>
        <dbReference type="ARBA" id="ARBA00023128"/>
    </source>
</evidence>
<keyword evidence="4" id="KW-0109">Calcium transport</keyword>
<proteinExistence type="inferred from homology"/>
<keyword evidence="12" id="KW-0472">Membrane</keyword>
<feature type="domain" description="EF-hand" evidence="16">
    <location>
        <begin position="251"/>
        <end position="286"/>
    </location>
</feature>
<evidence type="ECO:0000256" key="12">
    <source>
        <dbReference type="ARBA" id="ARBA00023136"/>
    </source>
</evidence>
<dbReference type="PROSITE" id="PS00018">
    <property type="entry name" value="EF_HAND_1"/>
    <property type="match status" value="2"/>
</dbReference>
<comment type="caution">
    <text evidence="17">The sequence shown here is derived from an EMBL/GenBank/DDBJ whole genome shotgun (WGS) entry which is preliminary data.</text>
</comment>
<dbReference type="GO" id="GO:1990246">
    <property type="term" value="C:uniplex complex"/>
    <property type="evidence" value="ECO:0007669"/>
    <property type="project" value="TreeGrafter"/>
</dbReference>
<dbReference type="SUPFAM" id="SSF47473">
    <property type="entry name" value="EF-hand"/>
    <property type="match status" value="2"/>
</dbReference>